<dbReference type="EMBL" id="SOAM01000004">
    <property type="protein sequence ID" value="TDS75073.1"/>
    <property type="molecule type" value="Genomic_DNA"/>
</dbReference>
<keyword evidence="1" id="KW-0812">Transmembrane</keyword>
<reference evidence="2 3" key="1">
    <citation type="submission" date="2019-03" db="EMBL/GenBank/DDBJ databases">
        <title>Genomic Encyclopedia of Archaeal and Bacterial Type Strains, Phase II (KMG-II): from individual species to whole genera.</title>
        <authorList>
            <person name="Goeker M."/>
        </authorList>
    </citation>
    <scope>NUCLEOTIDE SEQUENCE [LARGE SCALE GENOMIC DNA]</scope>
    <source>
        <strain evidence="2 3">DSM 24782</strain>
    </source>
</reference>
<dbReference type="Proteomes" id="UP000295344">
    <property type="component" value="Unassembled WGS sequence"/>
</dbReference>
<name>A0A4R7FFV5_9MICO</name>
<keyword evidence="3" id="KW-1185">Reference proteome</keyword>
<keyword evidence="1" id="KW-1133">Transmembrane helix</keyword>
<accession>A0A4R7FFV5</accession>
<proteinExistence type="predicted"/>
<organism evidence="2 3">
    <name type="scientific">Amnibacterium kyonggiense</name>
    <dbReference type="NCBI Taxonomy" id="595671"/>
    <lineage>
        <taxon>Bacteria</taxon>
        <taxon>Bacillati</taxon>
        <taxon>Actinomycetota</taxon>
        <taxon>Actinomycetes</taxon>
        <taxon>Micrococcales</taxon>
        <taxon>Microbacteriaceae</taxon>
        <taxon>Amnibacterium</taxon>
    </lineage>
</organism>
<sequence>MLAAGPQHGVVSEQRRRRRAAVPLLAVAVLGLAGVAVAVATLVLRPEPFPAPSPLGPERIAIQEGVPLAPDTTGTSRRVRDGVACSAGEGTAQHLHAHLAVYVDGVLRPIPAGVGVVAPSITRRGTSAEFARATHCYYWLHVHARDGIIHIETPTKNPSTLGQFFAVWGQPLSASRVAGAKGRVTVLVDGRVVRGDPADVVLRRRESIQIDVGARVPFQPVDWSRSHL</sequence>
<protein>
    <submittedName>
        <fullName evidence="2">Uncharacterized protein</fullName>
    </submittedName>
</protein>
<comment type="caution">
    <text evidence="2">The sequence shown here is derived from an EMBL/GenBank/DDBJ whole genome shotgun (WGS) entry which is preliminary data.</text>
</comment>
<feature type="transmembrane region" description="Helical" evidence="1">
    <location>
        <begin position="21"/>
        <end position="44"/>
    </location>
</feature>
<keyword evidence="1" id="KW-0472">Membrane</keyword>
<dbReference type="AlphaFoldDB" id="A0A4R7FFV5"/>
<evidence type="ECO:0000313" key="2">
    <source>
        <dbReference type="EMBL" id="TDS75073.1"/>
    </source>
</evidence>
<evidence type="ECO:0000256" key="1">
    <source>
        <dbReference type="SAM" id="Phobius"/>
    </source>
</evidence>
<evidence type="ECO:0000313" key="3">
    <source>
        <dbReference type="Proteomes" id="UP000295344"/>
    </source>
</evidence>
<gene>
    <name evidence="2" type="ORF">CLV52_3600</name>
</gene>